<dbReference type="InterPro" id="IPR000326">
    <property type="entry name" value="PAP2/HPO"/>
</dbReference>
<protein>
    <recommendedName>
        <fullName evidence="2">Phosphatidic acid phosphatase type 2/haloperoxidase domain-containing protein</fullName>
    </recommendedName>
</protein>
<name>A0ABR2GJP6_9EUKA</name>
<keyword evidence="1" id="KW-0812">Transmembrane</keyword>
<dbReference type="SUPFAM" id="SSF48317">
    <property type="entry name" value="Acid phosphatase/Vanadium-dependent haloperoxidase"/>
    <property type="match status" value="1"/>
</dbReference>
<keyword evidence="1" id="KW-0472">Membrane</keyword>
<proteinExistence type="predicted"/>
<dbReference type="Gene3D" id="1.20.144.10">
    <property type="entry name" value="Phosphatidic acid phosphatase type 2/haloperoxidase"/>
    <property type="match status" value="1"/>
</dbReference>
<dbReference type="Pfam" id="PF01569">
    <property type="entry name" value="PAP2"/>
    <property type="match status" value="1"/>
</dbReference>
<dbReference type="InterPro" id="IPR036938">
    <property type="entry name" value="PAP2/HPO_sf"/>
</dbReference>
<dbReference type="PANTHER" id="PTHR14969:SF13">
    <property type="entry name" value="AT30094P"/>
    <property type="match status" value="1"/>
</dbReference>
<comment type="caution">
    <text evidence="3">The sequence shown here is derived from an EMBL/GenBank/DDBJ whole genome shotgun (WGS) entry which is preliminary data.</text>
</comment>
<feature type="transmembrane region" description="Helical" evidence="1">
    <location>
        <begin position="240"/>
        <end position="260"/>
    </location>
</feature>
<feature type="domain" description="Phosphatidic acid phosphatase type 2/haloperoxidase" evidence="2">
    <location>
        <begin position="71"/>
        <end position="169"/>
    </location>
</feature>
<evidence type="ECO:0000259" key="2">
    <source>
        <dbReference type="Pfam" id="PF01569"/>
    </source>
</evidence>
<evidence type="ECO:0000256" key="1">
    <source>
        <dbReference type="SAM" id="Phobius"/>
    </source>
</evidence>
<evidence type="ECO:0000313" key="5">
    <source>
        <dbReference type="Proteomes" id="UP001470230"/>
    </source>
</evidence>
<accession>A0ABR2GJP6</accession>
<sequence length="311" mass="34775">MTTGENKIVQHPIWDACNSFEMPIVLYLRQIFMIDKTKSFWKKLAIFGSASFITSIPTILYAFGFIEQAKIYASSLVFYALFSSLLKDLFKRRRPSTYNFVQSPPSDSIHSLPSRHTIGITILACFTPIKYQIIGLIALDRILMGKHFVTDCLAGYIIGELCVFCGTQVQNINLLLIILSISMMVWNGAAKILAETIPILMAPPLAYTSFPLAYLSIFAKFATVFSIKKTFPKSDKMKKFVAELFSTSLMIYIIIKFIGFKHPSSITIAPPTVPLYNSSTSTATQNFEEEATSITDELIGNLAEINTFSSL</sequence>
<gene>
    <name evidence="4" type="ORF">M9Y10_027512</name>
    <name evidence="3" type="ORF">M9Y10_036944</name>
</gene>
<dbReference type="CDD" id="cd01610">
    <property type="entry name" value="PAP2_like"/>
    <property type="match status" value="1"/>
</dbReference>
<feature type="transmembrane region" description="Helical" evidence="1">
    <location>
        <begin position="174"/>
        <end position="194"/>
    </location>
</feature>
<dbReference type="EMBL" id="JAPFFF010000042">
    <property type="protein sequence ID" value="KAK8841309.1"/>
    <property type="molecule type" value="Genomic_DNA"/>
</dbReference>
<evidence type="ECO:0000313" key="3">
    <source>
        <dbReference type="EMBL" id="KAK8834041.1"/>
    </source>
</evidence>
<dbReference type="EMBL" id="JAPFFF010000546">
    <property type="protein sequence ID" value="KAK8834041.1"/>
    <property type="molecule type" value="Genomic_DNA"/>
</dbReference>
<feature type="transmembrane region" description="Helical" evidence="1">
    <location>
        <begin position="44"/>
        <end position="63"/>
    </location>
</feature>
<feature type="transmembrane region" description="Helical" evidence="1">
    <location>
        <begin position="206"/>
        <end position="228"/>
    </location>
</feature>
<dbReference type="PANTHER" id="PTHR14969">
    <property type="entry name" value="SPHINGOSINE-1-PHOSPHATE PHOSPHOHYDROLASE"/>
    <property type="match status" value="1"/>
</dbReference>
<organism evidence="3 5">
    <name type="scientific">Tritrichomonas musculus</name>
    <dbReference type="NCBI Taxonomy" id="1915356"/>
    <lineage>
        <taxon>Eukaryota</taxon>
        <taxon>Metamonada</taxon>
        <taxon>Parabasalia</taxon>
        <taxon>Tritrichomonadida</taxon>
        <taxon>Tritrichomonadidae</taxon>
        <taxon>Tritrichomonas</taxon>
    </lineage>
</organism>
<keyword evidence="5" id="KW-1185">Reference proteome</keyword>
<keyword evidence="1" id="KW-1133">Transmembrane helix</keyword>
<dbReference type="Proteomes" id="UP001470230">
    <property type="component" value="Unassembled WGS sequence"/>
</dbReference>
<evidence type="ECO:0000313" key="4">
    <source>
        <dbReference type="EMBL" id="KAK8841309.1"/>
    </source>
</evidence>
<reference evidence="3 5" key="1">
    <citation type="submission" date="2024-04" db="EMBL/GenBank/DDBJ databases">
        <title>Tritrichomonas musculus Genome.</title>
        <authorList>
            <person name="Alves-Ferreira E."/>
            <person name="Grigg M."/>
            <person name="Lorenzi H."/>
            <person name="Galac M."/>
        </authorList>
    </citation>
    <scope>NUCLEOTIDE SEQUENCE [LARGE SCALE GENOMIC DNA]</scope>
    <source>
        <strain evidence="3 5">EAF2021</strain>
    </source>
</reference>